<dbReference type="GO" id="GO:0016477">
    <property type="term" value="P:cell migration"/>
    <property type="evidence" value="ECO:0007669"/>
    <property type="project" value="TreeGrafter"/>
</dbReference>
<comment type="subcellular location">
    <subcellularLocation>
        <location evidence="1">Membrane</location>
    </subcellularLocation>
</comment>
<gene>
    <name evidence="10" type="primary">CDHR5</name>
</gene>
<evidence type="ECO:0000256" key="4">
    <source>
        <dbReference type="ARBA" id="ARBA00023136"/>
    </source>
</evidence>
<feature type="domain" description="Cadherin" evidence="8">
    <location>
        <begin position="356"/>
        <end position="465"/>
    </location>
</feature>
<feature type="compositionally biased region" description="Low complexity" evidence="6">
    <location>
        <begin position="577"/>
        <end position="589"/>
    </location>
</feature>
<feature type="region of interest" description="Disordered" evidence="6">
    <location>
        <begin position="457"/>
        <end position="523"/>
    </location>
</feature>
<dbReference type="GeneID" id="106551455"/>
<feature type="domain" description="Cadherin" evidence="8">
    <location>
        <begin position="127"/>
        <end position="236"/>
    </location>
</feature>
<dbReference type="GO" id="GO:0044331">
    <property type="term" value="P:cell-cell adhesion mediated by cadherin"/>
    <property type="evidence" value="ECO:0007669"/>
    <property type="project" value="TreeGrafter"/>
</dbReference>
<dbReference type="GO" id="GO:0045296">
    <property type="term" value="F:cadherin binding"/>
    <property type="evidence" value="ECO:0007669"/>
    <property type="project" value="TreeGrafter"/>
</dbReference>
<dbReference type="KEGG" id="tsr:106551455"/>
<feature type="non-terminal residue" evidence="10">
    <location>
        <position position="611"/>
    </location>
</feature>
<dbReference type="GO" id="GO:0016339">
    <property type="term" value="P:calcium-dependent cell-cell adhesion via plasma membrane cell adhesion molecules"/>
    <property type="evidence" value="ECO:0007669"/>
    <property type="project" value="TreeGrafter"/>
</dbReference>
<evidence type="ECO:0000256" key="6">
    <source>
        <dbReference type="SAM" id="MobiDB-lite"/>
    </source>
</evidence>
<dbReference type="GO" id="GO:0008013">
    <property type="term" value="F:beta-catenin binding"/>
    <property type="evidence" value="ECO:0007669"/>
    <property type="project" value="TreeGrafter"/>
</dbReference>
<protein>
    <submittedName>
        <fullName evidence="10">Cadherin-related family member 5</fullName>
    </submittedName>
</protein>
<dbReference type="RefSeq" id="XP_013925033.1">
    <property type="nucleotide sequence ID" value="XM_014069558.1"/>
</dbReference>
<keyword evidence="3 5" id="KW-0106">Calcium</keyword>
<dbReference type="GO" id="GO:0007156">
    <property type="term" value="P:homophilic cell adhesion via plasma membrane adhesion molecules"/>
    <property type="evidence" value="ECO:0007669"/>
    <property type="project" value="InterPro"/>
</dbReference>
<dbReference type="PANTHER" id="PTHR24027:SF414">
    <property type="entry name" value="CADHERIN-RELATED FAMILY MEMBER 5 ISOFORM X1"/>
    <property type="match status" value="1"/>
</dbReference>
<dbReference type="PANTHER" id="PTHR24027">
    <property type="entry name" value="CADHERIN-23"/>
    <property type="match status" value="1"/>
</dbReference>
<feature type="chain" id="PRO_5027053176" evidence="7">
    <location>
        <begin position="24"/>
        <end position="611"/>
    </location>
</feature>
<dbReference type="Pfam" id="PF00028">
    <property type="entry name" value="Cadherin"/>
    <property type="match status" value="2"/>
</dbReference>
<dbReference type="Proteomes" id="UP000504617">
    <property type="component" value="Unplaced"/>
</dbReference>
<evidence type="ECO:0000259" key="8">
    <source>
        <dbReference type="PROSITE" id="PS50268"/>
    </source>
</evidence>
<organism evidence="9 10">
    <name type="scientific">Thamnophis sirtalis</name>
    <dbReference type="NCBI Taxonomy" id="35019"/>
    <lineage>
        <taxon>Eukaryota</taxon>
        <taxon>Metazoa</taxon>
        <taxon>Chordata</taxon>
        <taxon>Craniata</taxon>
        <taxon>Vertebrata</taxon>
        <taxon>Euteleostomi</taxon>
        <taxon>Lepidosauria</taxon>
        <taxon>Squamata</taxon>
        <taxon>Bifurcata</taxon>
        <taxon>Unidentata</taxon>
        <taxon>Episquamata</taxon>
        <taxon>Toxicofera</taxon>
        <taxon>Serpentes</taxon>
        <taxon>Colubroidea</taxon>
        <taxon>Colubridae</taxon>
        <taxon>Natricinae</taxon>
        <taxon>Thamnophis</taxon>
    </lineage>
</organism>
<keyword evidence="2" id="KW-0677">Repeat</keyword>
<dbReference type="GO" id="GO:0005912">
    <property type="term" value="C:adherens junction"/>
    <property type="evidence" value="ECO:0007669"/>
    <property type="project" value="TreeGrafter"/>
</dbReference>
<accession>A0A6I9YKY2</accession>
<proteinExistence type="predicted"/>
<keyword evidence="9" id="KW-1185">Reference proteome</keyword>
<keyword evidence="4" id="KW-0472">Membrane</keyword>
<evidence type="ECO:0000256" key="3">
    <source>
        <dbReference type="ARBA" id="ARBA00022837"/>
    </source>
</evidence>
<feature type="signal peptide" evidence="7">
    <location>
        <begin position="1"/>
        <end position="23"/>
    </location>
</feature>
<dbReference type="GO" id="GO:0005509">
    <property type="term" value="F:calcium ion binding"/>
    <property type="evidence" value="ECO:0007669"/>
    <property type="project" value="UniProtKB-UniRule"/>
</dbReference>
<dbReference type="OrthoDB" id="8958491at2759"/>
<sequence>MAFLRPFCSSVLFLLLSVTQVETQSAECSVNERLVEIMENNNPGLVVTNIHANPGIIVTIKSSTEASSPSEWFEIKDSQLILKKSVDFEEIKLLQPELICWKAGLQIENIKVLILIQNENDNGPVFKQTNITVDVPEDTKVNTTVVPLTSVTATDADLNPVYYSLEGSQEAMDYFNIQGINNPQIYLRKALDYEAINFMRFTLRAMDGNAGAAGTHTATATISIQIVQSDLKPPWFQPCTAVGGSKVCISLGYTSKVNLSEEASGPLILEPGPLYAIDGDKSLNEKVIYEIVAGNDNDTFKINRDSGNITMTQPANILKTFMLYIVAFQENNAFRYSQTTVKIDVVRKNDHRPYFNETNYLGRVSEAQPAKSLIMKANTSSEPLQIFAADDDFLPDKINPDIRYRIQNSSDFRVTAEGFIQITKLLNVSSPITLLAIATDINTLEEANTLVSIDVTPLATPTPTVPPVTTATFTETSTTNLGKGTTSQKPSILPPGISSPKPSGSTKSTSPLSSTTGKDNLTDITRNPVTVSVSSSVIPPFVTTLKPPVIPGNSTQFLTTNSPVTERSQRTVESIKTSSPTTTQAPPQSGASKPTPPGNFATTGGSVQSST</sequence>
<dbReference type="SUPFAM" id="SSF49313">
    <property type="entry name" value="Cadherin-like"/>
    <property type="match status" value="3"/>
</dbReference>
<evidence type="ECO:0000256" key="5">
    <source>
        <dbReference type="PROSITE-ProRule" id="PRU00043"/>
    </source>
</evidence>
<dbReference type="GO" id="GO:0034332">
    <property type="term" value="P:adherens junction organization"/>
    <property type="evidence" value="ECO:0007669"/>
    <property type="project" value="TreeGrafter"/>
</dbReference>
<dbReference type="GO" id="GO:0000902">
    <property type="term" value="P:cell morphogenesis"/>
    <property type="evidence" value="ECO:0007669"/>
    <property type="project" value="TreeGrafter"/>
</dbReference>
<dbReference type="InterPro" id="IPR039808">
    <property type="entry name" value="Cadherin"/>
</dbReference>
<feature type="compositionally biased region" description="Low complexity" evidence="6">
    <location>
        <begin position="489"/>
        <end position="518"/>
    </location>
</feature>
<dbReference type="CDD" id="cd11304">
    <property type="entry name" value="Cadherin_repeat"/>
    <property type="match status" value="3"/>
</dbReference>
<feature type="compositionally biased region" description="Polar residues" evidence="6">
    <location>
        <begin position="552"/>
        <end position="576"/>
    </location>
</feature>
<name>A0A6I9YKY2_9SAUR</name>
<feature type="compositionally biased region" description="Low complexity" evidence="6">
    <location>
        <begin position="457"/>
        <end position="479"/>
    </location>
</feature>
<evidence type="ECO:0000256" key="2">
    <source>
        <dbReference type="ARBA" id="ARBA00022737"/>
    </source>
</evidence>
<feature type="domain" description="Cadherin" evidence="8">
    <location>
        <begin position="251"/>
        <end position="355"/>
    </location>
</feature>
<dbReference type="GO" id="GO:0016342">
    <property type="term" value="C:catenin complex"/>
    <property type="evidence" value="ECO:0007669"/>
    <property type="project" value="TreeGrafter"/>
</dbReference>
<reference evidence="10" key="1">
    <citation type="submission" date="2025-08" db="UniProtKB">
        <authorList>
            <consortium name="RefSeq"/>
        </authorList>
    </citation>
    <scope>IDENTIFICATION</scope>
</reference>
<dbReference type="PRINTS" id="PR00205">
    <property type="entry name" value="CADHERIN"/>
</dbReference>
<dbReference type="PROSITE" id="PS50268">
    <property type="entry name" value="CADHERIN_2"/>
    <property type="match status" value="3"/>
</dbReference>
<evidence type="ECO:0000313" key="10">
    <source>
        <dbReference type="RefSeq" id="XP_013925033.1"/>
    </source>
</evidence>
<dbReference type="CTD" id="53841"/>
<dbReference type="AlphaFoldDB" id="A0A6I9YKY2"/>
<feature type="region of interest" description="Disordered" evidence="6">
    <location>
        <begin position="541"/>
        <end position="611"/>
    </location>
</feature>
<dbReference type="InterPro" id="IPR015919">
    <property type="entry name" value="Cadherin-like_sf"/>
</dbReference>
<keyword evidence="7" id="KW-0732">Signal</keyword>
<dbReference type="GO" id="GO:0007043">
    <property type="term" value="P:cell-cell junction assembly"/>
    <property type="evidence" value="ECO:0007669"/>
    <property type="project" value="TreeGrafter"/>
</dbReference>
<feature type="compositionally biased region" description="Polar residues" evidence="6">
    <location>
        <begin position="600"/>
        <end position="611"/>
    </location>
</feature>
<dbReference type="SMART" id="SM00112">
    <property type="entry name" value="CA"/>
    <property type="match status" value="4"/>
</dbReference>
<evidence type="ECO:0000256" key="7">
    <source>
        <dbReference type="SAM" id="SignalP"/>
    </source>
</evidence>
<evidence type="ECO:0000313" key="9">
    <source>
        <dbReference type="Proteomes" id="UP000504617"/>
    </source>
</evidence>
<dbReference type="InterPro" id="IPR002126">
    <property type="entry name" value="Cadherin-like_dom"/>
</dbReference>
<evidence type="ECO:0000256" key="1">
    <source>
        <dbReference type="ARBA" id="ARBA00004370"/>
    </source>
</evidence>
<dbReference type="Gene3D" id="2.60.40.60">
    <property type="entry name" value="Cadherins"/>
    <property type="match status" value="4"/>
</dbReference>